<evidence type="ECO:0008006" key="3">
    <source>
        <dbReference type="Google" id="ProtNLM"/>
    </source>
</evidence>
<accession>A0A3P6EL21</accession>
<dbReference type="EMBL" id="LR031876">
    <property type="protein sequence ID" value="VDD40670.1"/>
    <property type="molecule type" value="Genomic_DNA"/>
</dbReference>
<evidence type="ECO:0000313" key="2">
    <source>
        <dbReference type="EMBL" id="VDD40670.1"/>
    </source>
</evidence>
<protein>
    <recommendedName>
        <fullName evidence="3">Neprosin domain-containing protein</fullName>
    </recommendedName>
</protein>
<keyword evidence="1" id="KW-0732">Signal</keyword>
<evidence type="ECO:0000256" key="1">
    <source>
        <dbReference type="SAM" id="SignalP"/>
    </source>
</evidence>
<feature type="signal peptide" evidence="1">
    <location>
        <begin position="1"/>
        <end position="19"/>
    </location>
</feature>
<proteinExistence type="predicted"/>
<organism evidence="2">
    <name type="scientific">Brassica oleracea</name>
    <name type="common">Wild cabbage</name>
    <dbReference type="NCBI Taxonomy" id="3712"/>
    <lineage>
        <taxon>Eukaryota</taxon>
        <taxon>Viridiplantae</taxon>
        <taxon>Streptophyta</taxon>
        <taxon>Embryophyta</taxon>
        <taxon>Tracheophyta</taxon>
        <taxon>Spermatophyta</taxon>
        <taxon>Magnoliopsida</taxon>
        <taxon>eudicotyledons</taxon>
        <taxon>Gunneridae</taxon>
        <taxon>Pentapetalae</taxon>
        <taxon>rosids</taxon>
        <taxon>malvids</taxon>
        <taxon>Brassicales</taxon>
        <taxon>Brassicaceae</taxon>
        <taxon>Brassiceae</taxon>
        <taxon>Brassica</taxon>
    </lineage>
</organism>
<gene>
    <name evidence="2" type="ORF">BOLC7T46230H</name>
</gene>
<reference evidence="2" key="1">
    <citation type="submission" date="2018-11" db="EMBL/GenBank/DDBJ databases">
        <authorList>
            <consortium name="Genoscope - CEA"/>
            <person name="William W."/>
        </authorList>
    </citation>
    <scope>NUCLEOTIDE SEQUENCE</scope>
</reference>
<sequence>MSLAIKVIILFILVESSWGKYAVNPFAANPFADEEKQINQEIDYFDILRGTIRAWQREAEQKYPLWTSANYMERASYLQEKVRGYVQLWGKWKNHTGYPFGDLRIRLQGDLWPVEYGVQCHQYEGQIILTYLIYGLSAETD</sequence>
<feature type="chain" id="PRO_5018085580" description="Neprosin domain-containing protein" evidence="1">
    <location>
        <begin position="20"/>
        <end position="141"/>
    </location>
</feature>
<name>A0A3P6EL21_BRAOL</name>
<dbReference type="AlphaFoldDB" id="A0A3P6EL21"/>